<dbReference type="HOGENOM" id="CLU_042657_3_0_0"/>
<evidence type="ECO:0000256" key="3">
    <source>
        <dbReference type="ARBA" id="ARBA00022692"/>
    </source>
</evidence>
<evidence type="ECO:0000256" key="2">
    <source>
        <dbReference type="ARBA" id="ARBA00010265"/>
    </source>
</evidence>
<keyword evidence="4 6" id="KW-1133">Transmembrane helix</keyword>
<dbReference type="InterPro" id="IPR042217">
    <property type="entry name" value="T4SS_VirB10/TrbI"/>
</dbReference>
<gene>
    <name evidence="7" type="ordered locus">Ilyop_2884</name>
</gene>
<evidence type="ECO:0000313" key="8">
    <source>
        <dbReference type="Proteomes" id="UP000006875"/>
    </source>
</evidence>
<name>E3HE19_ILYPC</name>
<feature type="transmembrane region" description="Helical" evidence="6">
    <location>
        <begin position="25"/>
        <end position="42"/>
    </location>
</feature>
<comment type="subcellular location">
    <subcellularLocation>
        <location evidence="1">Membrane</location>
        <topology evidence="1">Single-pass membrane protein</topology>
    </subcellularLocation>
</comment>
<dbReference type="RefSeq" id="WP_013389283.1">
    <property type="nucleotide sequence ID" value="NC_014634.1"/>
</dbReference>
<comment type="similarity">
    <text evidence="2">Belongs to the TrbI/VirB10 family.</text>
</comment>
<dbReference type="EMBL" id="CP002283">
    <property type="protein sequence ID" value="ADO84631.1"/>
    <property type="molecule type" value="Genomic_DNA"/>
</dbReference>
<evidence type="ECO:0000256" key="6">
    <source>
        <dbReference type="SAM" id="Phobius"/>
    </source>
</evidence>
<keyword evidence="3 6" id="KW-0812">Transmembrane</keyword>
<dbReference type="eggNOG" id="COG2948">
    <property type="taxonomic scope" value="Bacteria"/>
</dbReference>
<evidence type="ECO:0000256" key="1">
    <source>
        <dbReference type="ARBA" id="ARBA00004167"/>
    </source>
</evidence>
<organism evidence="7 8">
    <name type="scientific">Ilyobacter polytropus (strain ATCC 51220 / DSM 2926 / LMG 16218 / CuHBu1)</name>
    <dbReference type="NCBI Taxonomy" id="572544"/>
    <lineage>
        <taxon>Bacteria</taxon>
        <taxon>Fusobacteriati</taxon>
        <taxon>Fusobacteriota</taxon>
        <taxon>Fusobacteriia</taxon>
        <taxon>Fusobacteriales</taxon>
        <taxon>Fusobacteriaceae</taxon>
        <taxon>Ilyobacter</taxon>
    </lineage>
</organism>
<dbReference type="TCDB" id="3.A.7.4.2">
    <property type="family name" value="the type iv (conjugal dna-protein transfer or virb) secretory pathway (ivsp) family"/>
</dbReference>
<accession>E3HE19</accession>
<keyword evidence="8" id="KW-1185">Reference proteome</keyword>
<dbReference type="GO" id="GO:0016020">
    <property type="term" value="C:membrane"/>
    <property type="evidence" value="ECO:0007669"/>
    <property type="project" value="UniProtKB-SubCell"/>
</dbReference>
<dbReference type="OrthoDB" id="9807354at2"/>
<reference evidence="7 8" key="1">
    <citation type="journal article" date="2010" name="Stand. Genomic Sci.">
        <title>Complete genome sequence of Ilyobacter polytropus type strain (CuHbu1).</title>
        <authorList>
            <person name="Sikorski J."/>
            <person name="Chertkov O."/>
            <person name="Lapidus A."/>
            <person name="Nolan M."/>
            <person name="Lucas S."/>
            <person name="Del Rio T.G."/>
            <person name="Tice H."/>
            <person name="Cheng J.F."/>
            <person name="Tapia R."/>
            <person name="Han C."/>
            <person name="Goodwin L."/>
            <person name="Pitluck S."/>
            <person name="Liolios K."/>
            <person name="Ivanova N."/>
            <person name="Mavromatis K."/>
            <person name="Mikhailova N."/>
            <person name="Pati A."/>
            <person name="Chen A."/>
            <person name="Palaniappan K."/>
            <person name="Land M."/>
            <person name="Hauser L."/>
            <person name="Chang Y.J."/>
            <person name="Jeffries C.D."/>
            <person name="Brambilla E."/>
            <person name="Yasawong M."/>
            <person name="Rohde M."/>
            <person name="Pukall R."/>
            <person name="Spring S."/>
            <person name="Goker M."/>
            <person name="Woyke T."/>
            <person name="Bristow J."/>
            <person name="Eisen J.A."/>
            <person name="Markowitz V."/>
            <person name="Hugenholtz P."/>
            <person name="Kyrpides N.C."/>
            <person name="Klenk H.P."/>
        </authorList>
    </citation>
    <scope>NUCLEOTIDE SEQUENCE [LARGE SCALE GENOMIC DNA]</scope>
    <source>
        <strain evidence="8">ATCC 51220 / DSM 2926 / LMG 16218 / CuHBu1</strain>
        <plasmid evidence="8">pILYOP02</plasmid>
    </source>
</reference>
<dbReference type="InterPro" id="IPR005498">
    <property type="entry name" value="T4SS_VirB10/TraB/TrbI"/>
</dbReference>
<dbReference type="Proteomes" id="UP000006875">
    <property type="component" value="Plasmid pILYOP02"/>
</dbReference>
<evidence type="ECO:0000313" key="7">
    <source>
        <dbReference type="EMBL" id="ADO84631.1"/>
    </source>
</evidence>
<keyword evidence="7" id="KW-0614">Plasmid</keyword>
<keyword evidence="5 6" id="KW-0472">Membrane</keyword>
<protein>
    <submittedName>
        <fullName evidence="7">Conjugation TrbI family protein</fullName>
    </submittedName>
</protein>
<evidence type="ECO:0000256" key="4">
    <source>
        <dbReference type="ARBA" id="ARBA00022989"/>
    </source>
</evidence>
<geneLocation type="plasmid" evidence="7 8">
    <name>pILYOP02</name>
</geneLocation>
<dbReference type="Pfam" id="PF03743">
    <property type="entry name" value="TrbI"/>
    <property type="match status" value="1"/>
</dbReference>
<dbReference type="CDD" id="cd16429">
    <property type="entry name" value="VirB10"/>
    <property type="match status" value="1"/>
</dbReference>
<dbReference type="KEGG" id="ipo:Ilyop_2884"/>
<evidence type="ECO:0000256" key="5">
    <source>
        <dbReference type="ARBA" id="ARBA00023136"/>
    </source>
</evidence>
<dbReference type="Gene3D" id="2.40.128.260">
    <property type="entry name" value="Type IV secretion system, VirB10/TraB/TrbI"/>
    <property type="match status" value="1"/>
</dbReference>
<proteinExistence type="inferred from homology"/>
<sequence>MSESSNEKQVKKDVIPGKHINKRSLIIAFVLILGIIILTSSFKNKGSSEKKESINLEEKMTVNNVSDLPNSYQEMRIKEEIETTFDNSKYTKNISYKNQMLDEEKHKKLDKLYQEAELAKRSGIGFGVNKRNNENTSIDQTTYISREQNLNDQGSKDSFLKNKESSPNYLGNYIEDPISPYEVKAGTIIPGIMITGINSDLPGSIVGQVRESVFDTVSGNYLLIPQGTKIFGTYDSSITWGQDRVLIVWQRLIFPNGKSINLSNMPGVDLTGQAGFSDKVNNHFGTLLKGVVLTSITGAGSAIVTNDENNDYESEAAKAAGIAIINIGNNFAEKALDVQPTIEIRAGYRFNIMVNSDMVLTPYE</sequence>
<dbReference type="AlphaFoldDB" id="E3HE19"/>